<proteinExistence type="predicted"/>
<evidence type="ECO:0000259" key="2">
    <source>
        <dbReference type="Pfam" id="PF00144"/>
    </source>
</evidence>
<dbReference type="Pfam" id="PF00144">
    <property type="entry name" value="Beta-lactamase"/>
    <property type="match status" value="1"/>
</dbReference>
<dbReference type="Gene3D" id="3.40.710.10">
    <property type="entry name" value="DD-peptidase/beta-lactamase superfamily"/>
    <property type="match status" value="1"/>
</dbReference>
<protein>
    <recommendedName>
        <fullName evidence="2">Beta-lactamase-related domain-containing protein</fullName>
    </recommendedName>
</protein>
<dbReference type="PANTHER" id="PTHR46825:SF9">
    <property type="entry name" value="BETA-LACTAMASE-RELATED DOMAIN-CONTAINING PROTEIN"/>
    <property type="match status" value="1"/>
</dbReference>
<dbReference type="AlphaFoldDB" id="A0A2U2HHV9"/>
<dbReference type="EMBL" id="PXWF02000251">
    <property type="protein sequence ID" value="PWF45493.1"/>
    <property type="molecule type" value="Genomic_DNA"/>
</dbReference>
<dbReference type="OrthoDB" id="9801061at2"/>
<dbReference type="Proteomes" id="UP000241421">
    <property type="component" value="Unassembled WGS sequence"/>
</dbReference>
<feature type="domain" description="Beta-lactamase-related" evidence="2">
    <location>
        <begin position="10"/>
        <end position="116"/>
    </location>
</feature>
<organism evidence="3 4">
    <name type="scientific">Massilia glaciei</name>
    <dbReference type="NCBI Taxonomy" id="1524097"/>
    <lineage>
        <taxon>Bacteria</taxon>
        <taxon>Pseudomonadati</taxon>
        <taxon>Pseudomonadota</taxon>
        <taxon>Betaproteobacteria</taxon>
        <taxon>Burkholderiales</taxon>
        <taxon>Oxalobacteraceae</taxon>
        <taxon>Telluria group</taxon>
        <taxon>Massilia</taxon>
    </lineage>
</organism>
<evidence type="ECO:0000256" key="1">
    <source>
        <dbReference type="SAM" id="Phobius"/>
    </source>
</evidence>
<keyword evidence="1" id="KW-1133">Transmembrane helix</keyword>
<dbReference type="InterPro" id="IPR012338">
    <property type="entry name" value="Beta-lactam/transpept-like"/>
</dbReference>
<keyword evidence="1" id="KW-0812">Transmembrane</keyword>
<dbReference type="InterPro" id="IPR001466">
    <property type="entry name" value="Beta-lactam-related"/>
</dbReference>
<feature type="transmembrane region" description="Helical" evidence="1">
    <location>
        <begin position="251"/>
        <end position="278"/>
    </location>
</feature>
<dbReference type="SUPFAM" id="SSF56601">
    <property type="entry name" value="beta-lactamase/transpeptidase-like"/>
    <property type="match status" value="1"/>
</dbReference>
<dbReference type="InterPro" id="IPR050491">
    <property type="entry name" value="AmpC-like"/>
</dbReference>
<dbReference type="PANTHER" id="PTHR46825">
    <property type="entry name" value="D-ALANYL-D-ALANINE-CARBOXYPEPTIDASE/ENDOPEPTIDASE AMPH"/>
    <property type="match status" value="1"/>
</dbReference>
<evidence type="ECO:0000313" key="4">
    <source>
        <dbReference type="Proteomes" id="UP000241421"/>
    </source>
</evidence>
<feature type="transmembrane region" description="Helical" evidence="1">
    <location>
        <begin position="339"/>
        <end position="361"/>
    </location>
</feature>
<keyword evidence="1" id="KW-0472">Membrane</keyword>
<name>A0A2U2HHV9_9BURK</name>
<accession>A0A2U2HHV9</accession>
<gene>
    <name evidence="3" type="ORF">C7C56_017235</name>
</gene>
<evidence type="ECO:0000313" key="3">
    <source>
        <dbReference type="EMBL" id="PWF45493.1"/>
    </source>
</evidence>
<feature type="transmembrane region" description="Helical" evidence="1">
    <location>
        <begin position="299"/>
        <end position="319"/>
    </location>
</feature>
<sequence>MDRPPPSPFDTAQVAPAAGMSSSAMDMARFMLAHLGGEAAPGPSLLLPATLAQMHSVQFRHHRAGPGIALGVYEMDQVVPRLIGHMGDIPCFHSAMYLFPKQRVGMFIVQNTEAGGSMRNTLLKIFAGRYLARPPQATAMPRDATAAESEEIPGSYRTTWRFDSSPLSLKYLLDQSVVRMVRPGTLVIGTHVGPHGKPVEWHRVDSGIWQSATDPLRRHYFSKNAQGGWEMSSNRDPLQIMQKSPWHRHKLLILAVLPLSIAVVWLSVLGWPLCAVLRRHSAQPILSPRMLKARNSMRLAALLTLAPWMLYAGIALVVMNDLLFVASPTCARLLRLVQVLAWLAAAGTIGAIWAASVTWRARGASSVSRMHHVSLSLACVGATAMAWQGGLLIWNGKF</sequence>
<feature type="transmembrane region" description="Helical" evidence="1">
    <location>
        <begin position="373"/>
        <end position="394"/>
    </location>
</feature>
<keyword evidence="4" id="KW-1185">Reference proteome</keyword>
<comment type="caution">
    <text evidence="3">The sequence shown here is derived from an EMBL/GenBank/DDBJ whole genome shotgun (WGS) entry which is preliminary data.</text>
</comment>
<reference evidence="3 4" key="1">
    <citation type="submission" date="2018-04" db="EMBL/GenBank/DDBJ databases">
        <title>Massilia violaceinigra sp. nov., a novel purple-pigmented bacterium isolated from Tianshan glacier, Xinjiang, China.</title>
        <authorList>
            <person name="Wang H."/>
        </authorList>
    </citation>
    <scope>NUCLEOTIDE SEQUENCE [LARGE SCALE GENOMIC DNA]</scope>
    <source>
        <strain evidence="3 4">B448-2</strain>
    </source>
</reference>